<dbReference type="Proteomes" id="UP000234681">
    <property type="component" value="Chromosome 11"/>
</dbReference>
<name>A6JS77_RAT</name>
<feature type="compositionally biased region" description="Polar residues" evidence="1">
    <location>
        <begin position="1"/>
        <end position="27"/>
    </location>
</feature>
<evidence type="ECO:0000313" key="2">
    <source>
        <dbReference type="EMBL" id="EDL78030.1"/>
    </source>
</evidence>
<reference evidence="2 3" key="1">
    <citation type="submission" date="2005-09" db="EMBL/GenBank/DDBJ databases">
        <authorList>
            <person name="Mural R.J."/>
            <person name="Li P.W."/>
            <person name="Adams M.D."/>
            <person name="Amanatides P.G."/>
            <person name="Baden-Tillson H."/>
            <person name="Barnstead M."/>
            <person name="Chin S.H."/>
            <person name="Dew I."/>
            <person name="Evans C.A."/>
            <person name="Ferriera S."/>
            <person name="Flanigan M."/>
            <person name="Fosler C."/>
            <person name="Glodek A."/>
            <person name="Gu Z."/>
            <person name="Holt R.A."/>
            <person name="Jennings D."/>
            <person name="Kraft C.L."/>
            <person name="Lu F."/>
            <person name="Nguyen T."/>
            <person name="Nusskern D.R."/>
            <person name="Pfannkoch C.M."/>
            <person name="Sitter C."/>
            <person name="Sutton G.G."/>
            <person name="Venter J.C."/>
            <person name="Wang Z."/>
            <person name="Woodage T."/>
            <person name="Zheng X.H."/>
            <person name="Zhong F."/>
        </authorList>
    </citation>
    <scope>NUCLEOTIDE SEQUENCE [LARGE SCALE GENOMIC DNA]</scope>
    <source>
        <strain>BN</strain>
        <strain evidence="3">Sprague-Dawley</strain>
    </source>
</reference>
<accession>A6JS77</accession>
<organism evidence="2 3">
    <name type="scientific">Rattus norvegicus</name>
    <name type="common">Rat</name>
    <dbReference type="NCBI Taxonomy" id="10116"/>
    <lineage>
        <taxon>Eukaryota</taxon>
        <taxon>Metazoa</taxon>
        <taxon>Chordata</taxon>
        <taxon>Craniata</taxon>
        <taxon>Vertebrata</taxon>
        <taxon>Euteleostomi</taxon>
        <taxon>Mammalia</taxon>
        <taxon>Eutheria</taxon>
        <taxon>Euarchontoglires</taxon>
        <taxon>Glires</taxon>
        <taxon>Rodentia</taxon>
        <taxon>Myomorpha</taxon>
        <taxon>Muroidea</taxon>
        <taxon>Muridae</taxon>
        <taxon>Murinae</taxon>
        <taxon>Rattus</taxon>
    </lineage>
</organism>
<evidence type="ECO:0000256" key="1">
    <source>
        <dbReference type="SAM" id="MobiDB-lite"/>
    </source>
</evidence>
<feature type="region of interest" description="Disordered" evidence="1">
    <location>
        <begin position="1"/>
        <end position="43"/>
    </location>
</feature>
<proteinExistence type="predicted"/>
<dbReference type="AlphaFoldDB" id="A6JS77"/>
<evidence type="ECO:0000313" key="3">
    <source>
        <dbReference type="Proteomes" id="UP000234681"/>
    </source>
</evidence>
<gene>
    <name evidence="2" type="ORF">rCG_36617</name>
</gene>
<protein>
    <submittedName>
        <fullName evidence="2">RCG36617</fullName>
    </submittedName>
</protein>
<dbReference type="EMBL" id="CH473999">
    <property type="protein sequence ID" value="EDL78030.1"/>
    <property type="molecule type" value="Genomic_DNA"/>
</dbReference>
<sequence length="97" mass="10497">MSNGTGCQPQTRPLSSCAGSRQKQAQPCSALPGRPLSETSTVPQAGFPFTATSNKPSVLLGRQVPVLFESLCTTFCFPWRPERTLDPPELKFQTIVS</sequence>